<gene>
    <name evidence="2" type="ORF">IV203_011204</name>
</gene>
<name>A0A9K3K722_9STRA</name>
<dbReference type="SMART" id="SM00558">
    <property type="entry name" value="JmjC"/>
    <property type="match status" value="1"/>
</dbReference>
<dbReference type="AlphaFoldDB" id="A0A9K3K722"/>
<comment type="caution">
    <text evidence="2">The sequence shown here is derived from an EMBL/GenBank/DDBJ whole genome shotgun (WGS) entry which is preliminary data.</text>
</comment>
<dbReference type="PROSITE" id="PS51184">
    <property type="entry name" value="JMJC"/>
    <property type="match status" value="1"/>
</dbReference>
<dbReference type="OrthoDB" id="44887at2759"/>
<reference evidence="2" key="1">
    <citation type="journal article" date="2021" name="Sci. Rep.">
        <title>Diploid genomic architecture of Nitzschia inconspicua, an elite biomass production diatom.</title>
        <authorList>
            <person name="Oliver A."/>
            <person name="Podell S."/>
            <person name="Pinowska A."/>
            <person name="Traller J.C."/>
            <person name="Smith S.R."/>
            <person name="McClure R."/>
            <person name="Beliaev A."/>
            <person name="Bohutskyi P."/>
            <person name="Hill E.A."/>
            <person name="Rabines A."/>
            <person name="Zheng H."/>
            <person name="Allen L.Z."/>
            <person name="Kuo A."/>
            <person name="Grigoriev I.V."/>
            <person name="Allen A.E."/>
            <person name="Hazlebeck D."/>
            <person name="Allen E.E."/>
        </authorList>
    </citation>
    <scope>NUCLEOTIDE SEQUENCE</scope>
    <source>
        <strain evidence="2">Hildebrandi</strain>
    </source>
</reference>
<accession>A0A9K3K722</accession>
<dbReference type="Pfam" id="PF13621">
    <property type="entry name" value="Cupin_8"/>
    <property type="match status" value="1"/>
</dbReference>
<proteinExistence type="predicted"/>
<reference evidence="2" key="2">
    <citation type="submission" date="2021-04" db="EMBL/GenBank/DDBJ databases">
        <authorList>
            <person name="Podell S."/>
        </authorList>
    </citation>
    <scope>NUCLEOTIDE SEQUENCE</scope>
    <source>
        <strain evidence="2">Hildebrandi</strain>
    </source>
</reference>
<evidence type="ECO:0000259" key="1">
    <source>
        <dbReference type="PROSITE" id="PS51184"/>
    </source>
</evidence>
<evidence type="ECO:0000313" key="3">
    <source>
        <dbReference type="Proteomes" id="UP000693970"/>
    </source>
</evidence>
<dbReference type="EMBL" id="JAGRRH010000078">
    <property type="protein sequence ID" value="KAG7337651.1"/>
    <property type="molecule type" value="Genomic_DNA"/>
</dbReference>
<organism evidence="2 3">
    <name type="scientific">Nitzschia inconspicua</name>
    <dbReference type="NCBI Taxonomy" id="303405"/>
    <lineage>
        <taxon>Eukaryota</taxon>
        <taxon>Sar</taxon>
        <taxon>Stramenopiles</taxon>
        <taxon>Ochrophyta</taxon>
        <taxon>Bacillariophyta</taxon>
        <taxon>Bacillariophyceae</taxon>
        <taxon>Bacillariophycidae</taxon>
        <taxon>Bacillariales</taxon>
        <taxon>Bacillariaceae</taxon>
        <taxon>Nitzschia</taxon>
    </lineage>
</organism>
<evidence type="ECO:0000313" key="2">
    <source>
        <dbReference type="EMBL" id="KAG7337651.1"/>
    </source>
</evidence>
<sequence length="348" mass="39746">MSSRDLLHRFVKLKRYYDYCNVERSANVGFHRSDTRMCSASTNMSVDEHFMTPDGTGFSDVHNNLATFLQPYYRDQRPVVIRGAVQMAPATKRWTSWEYWQQAFAESNTMVAVEMGGSYGSEQSERVEIPILGYLQYLEMFEERHGRIGKASWNDSNVPSDQKTLSSWSIPSSELVYMAQNDLPQQLHNDIFIPNFCQIDNSFEGDGLGDSSSSLGLGRLYSIMLWMGPRGCVSPLHFDPLDNCLMQHVGRKRVLLYEPTSSTSGWHYAGCDGQQTNTSPINPEVMDGNDTNSDQLQQVKTQYPLFLEEAPPRKECILNPGDLLYIPAKWWHHVRSIDTSASVNVWWR</sequence>
<dbReference type="PANTHER" id="PTHR12461:SF105">
    <property type="entry name" value="HYPOXIA-INDUCIBLE FACTOR 1-ALPHA INHIBITOR"/>
    <property type="match status" value="1"/>
</dbReference>
<dbReference type="InterPro" id="IPR003347">
    <property type="entry name" value="JmjC_dom"/>
</dbReference>
<keyword evidence="3" id="KW-1185">Reference proteome</keyword>
<dbReference type="Proteomes" id="UP000693970">
    <property type="component" value="Unassembled WGS sequence"/>
</dbReference>
<dbReference type="PANTHER" id="PTHR12461">
    <property type="entry name" value="HYPOXIA-INDUCIBLE FACTOR 1 ALPHA INHIBITOR-RELATED"/>
    <property type="match status" value="1"/>
</dbReference>
<dbReference type="InterPro" id="IPR041667">
    <property type="entry name" value="Cupin_8"/>
</dbReference>
<feature type="domain" description="JmjC" evidence="1">
    <location>
        <begin position="182"/>
        <end position="348"/>
    </location>
</feature>
<protein>
    <submittedName>
        <fullName evidence="2">JmjC domain hydroxylase</fullName>
    </submittedName>
</protein>